<proteinExistence type="predicted"/>
<evidence type="ECO:0000313" key="1">
    <source>
        <dbReference type="EMBL" id="CAE0242555.1"/>
    </source>
</evidence>
<accession>A0A7S3D0D1</accession>
<name>A0A7S3D0D1_9EUKA</name>
<evidence type="ECO:0000313" key="2">
    <source>
        <dbReference type="EMBL" id="CAE0242556.1"/>
    </source>
</evidence>
<organism evidence="2">
    <name type="scientific">Palpitomonas bilix</name>
    <dbReference type="NCBI Taxonomy" id="652834"/>
    <lineage>
        <taxon>Eukaryota</taxon>
        <taxon>Eukaryota incertae sedis</taxon>
    </lineage>
</organism>
<protein>
    <submittedName>
        <fullName evidence="2">Uncharacterized protein</fullName>
    </submittedName>
</protein>
<gene>
    <name evidence="1" type="ORF">PBIL07802_LOCUS4720</name>
    <name evidence="2" type="ORF">PBIL07802_LOCUS4721</name>
</gene>
<dbReference type="EMBL" id="HBIB01007618">
    <property type="protein sequence ID" value="CAE0242555.1"/>
    <property type="molecule type" value="Transcribed_RNA"/>
</dbReference>
<dbReference type="AlphaFoldDB" id="A0A7S3D0D1"/>
<sequence>MDGFAELEEIGLGGFDFTSIGGVPIPRRKKYKALCPLFDGMSPEEEALYLPILLKELEEEEAEEEKFYSNVEEVLSDLKPFNEKVMTNPTYFEERTRFSHDNFLILLQKFEFPREFQTPRQDTCPGAFALFVVCVRLAYHSRLQDFEHFFNRDRYAADRINRSALHHIFKKKGFLVTMHPCLSKRKVQKHFDERIKTVTKADRIPIFAIIDGASRKKCRPTTGQVSGQKKERFC</sequence>
<dbReference type="EMBL" id="HBIB01007619">
    <property type="protein sequence ID" value="CAE0242556.1"/>
    <property type="molecule type" value="Transcribed_RNA"/>
</dbReference>
<reference evidence="2" key="1">
    <citation type="submission" date="2021-01" db="EMBL/GenBank/DDBJ databases">
        <authorList>
            <person name="Corre E."/>
            <person name="Pelletier E."/>
            <person name="Niang G."/>
            <person name="Scheremetjew M."/>
            <person name="Finn R."/>
            <person name="Kale V."/>
            <person name="Holt S."/>
            <person name="Cochrane G."/>
            <person name="Meng A."/>
            <person name="Brown T."/>
            <person name="Cohen L."/>
        </authorList>
    </citation>
    <scope>NUCLEOTIDE SEQUENCE</scope>
    <source>
        <strain evidence="2">NIES-2562</strain>
    </source>
</reference>